<evidence type="ECO:0000313" key="3">
    <source>
        <dbReference type="Proteomes" id="UP000236291"/>
    </source>
</evidence>
<reference evidence="1 3" key="2">
    <citation type="journal article" date="2017" name="Front. Plant Sci.">
        <title>Gene Classification and Mining of Molecular Markers Useful in Red Clover (Trifolium pratense) Breeding.</title>
        <authorList>
            <person name="Istvanek J."/>
            <person name="Dluhosova J."/>
            <person name="Dluhos P."/>
            <person name="Patkova L."/>
            <person name="Nedelnik J."/>
            <person name="Repkova J."/>
        </authorList>
    </citation>
    <scope>NUCLEOTIDE SEQUENCE [LARGE SCALE GENOMIC DNA]</scope>
    <source>
        <strain evidence="3">cv. Tatra</strain>
        <tissue evidence="1">Young leaves</tissue>
    </source>
</reference>
<dbReference type="EMBL" id="ASHM01030170">
    <property type="protein sequence ID" value="PNX76142.1"/>
    <property type="molecule type" value="Genomic_DNA"/>
</dbReference>
<evidence type="ECO:0000313" key="1">
    <source>
        <dbReference type="EMBL" id="PNX76142.1"/>
    </source>
</evidence>
<dbReference type="AlphaFoldDB" id="A0A2K3LC83"/>
<organism evidence="1 3">
    <name type="scientific">Trifolium pratense</name>
    <name type="common">Red clover</name>
    <dbReference type="NCBI Taxonomy" id="57577"/>
    <lineage>
        <taxon>Eukaryota</taxon>
        <taxon>Viridiplantae</taxon>
        <taxon>Streptophyta</taxon>
        <taxon>Embryophyta</taxon>
        <taxon>Tracheophyta</taxon>
        <taxon>Spermatophyta</taxon>
        <taxon>Magnoliopsida</taxon>
        <taxon>eudicotyledons</taxon>
        <taxon>Gunneridae</taxon>
        <taxon>Pentapetalae</taxon>
        <taxon>rosids</taxon>
        <taxon>fabids</taxon>
        <taxon>Fabales</taxon>
        <taxon>Fabaceae</taxon>
        <taxon>Papilionoideae</taxon>
        <taxon>50 kb inversion clade</taxon>
        <taxon>NPAAA clade</taxon>
        <taxon>Hologalegina</taxon>
        <taxon>IRL clade</taxon>
        <taxon>Trifolieae</taxon>
        <taxon>Trifolium</taxon>
    </lineage>
</organism>
<name>A0A2K3LC83_TRIPR</name>
<reference evidence="1 3" key="1">
    <citation type="journal article" date="2014" name="Am. J. Bot.">
        <title>Genome assembly and annotation for red clover (Trifolium pratense; Fabaceae).</title>
        <authorList>
            <person name="Istvanek J."/>
            <person name="Jaros M."/>
            <person name="Krenek A."/>
            <person name="Repkova J."/>
        </authorList>
    </citation>
    <scope>NUCLEOTIDE SEQUENCE [LARGE SCALE GENOMIC DNA]</scope>
    <source>
        <strain evidence="3">cv. Tatra</strain>
        <tissue evidence="1">Young leaves</tissue>
    </source>
</reference>
<protein>
    <submittedName>
        <fullName evidence="1">Uncharacterized protein</fullName>
    </submittedName>
</protein>
<sequence length="66" mass="7149">MSIILMSAVREVEASVIVGLESFALGQNRIAPSSTPSWAEVQSKRTEAAIAIHSRTNVTMGYTLRD</sequence>
<dbReference type="EMBL" id="ASHM01033659">
    <property type="protein sequence ID" value="PNX78191.1"/>
    <property type="molecule type" value="Genomic_DNA"/>
</dbReference>
<proteinExistence type="predicted"/>
<accession>A0A2K3LC83</accession>
<evidence type="ECO:0000313" key="2">
    <source>
        <dbReference type="EMBL" id="PNX78191.1"/>
    </source>
</evidence>
<gene>
    <name evidence="1" type="ORF">L195_g032087</name>
    <name evidence="2" type="ORF">L195_g034167</name>
</gene>
<dbReference type="Proteomes" id="UP000236291">
    <property type="component" value="Unassembled WGS sequence"/>
</dbReference>
<comment type="caution">
    <text evidence="1">The sequence shown here is derived from an EMBL/GenBank/DDBJ whole genome shotgun (WGS) entry which is preliminary data.</text>
</comment>